<feature type="binding site" evidence="1">
    <location>
        <position position="18"/>
    </location>
    <ligand>
        <name>Zn(2+)</name>
        <dbReference type="ChEBI" id="CHEBI:29105"/>
    </ligand>
</feature>
<comment type="caution">
    <text evidence="2">The sequence shown here is derived from an EMBL/GenBank/DDBJ whole genome shotgun (WGS) entry which is preliminary data.</text>
</comment>
<reference evidence="2 3" key="1">
    <citation type="journal article" date="2015" name="Genome Announc.">
        <title>Expanding the biotechnology potential of lactobacilli through comparative genomics of 213 strains and associated genera.</title>
        <authorList>
            <person name="Sun Z."/>
            <person name="Harris H.M."/>
            <person name="McCann A."/>
            <person name="Guo C."/>
            <person name="Argimon S."/>
            <person name="Zhang W."/>
            <person name="Yang X."/>
            <person name="Jeffery I.B."/>
            <person name="Cooney J.C."/>
            <person name="Kagawa T.F."/>
            <person name="Liu W."/>
            <person name="Song Y."/>
            <person name="Salvetti E."/>
            <person name="Wrobel A."/>
            <person name="Rasinkangas P."/>
            <person name="Parkhill J."/>
            <person name="Rea M.C."/>
            <person name="O'Sullivan O."/>
            <person name="Ritari J."/>
            <person name="Douillard F.P."/>
            <person name="Paul Ross R."/>
            <person name="Yang R."/>
            <person name="Briner A.E."/>
            <person name="Felis G.E."/>
            <person name="de Vos W.M."/>
            <person name="Barrangou R."/>
            <person name="Klaenhammer T.R."/>
            <person name="Caufield P.W."/>
            <person name="Cui Y."/>
            <person name="Zhang H."/>
            <person name="O'Toole P.W."/>
        </authorList>
    </citation>
    <scope>NUCLEOTIDE SEQUENCE [LARGE SCALE GENOMIC DNA]</scope>
    <source>
        <strain evidence="2 3">DSM 22698</strain>
    </source>
</reference>
<sequence>MPRCDWATDATPLMTRYHDYEWGVPSKDEQYTFEMLTLELMQAGLSWQTILNKRANFQVAFNHFDVDKVAAYTQTDVMRLRNDTGIVRNRIKIAATINNARILQTWHQQGQTLNAWLWHYVDGHPVIHHYATAADLPAQTPLSAQISHDMKKAGFRFVGPTIIQSFLQAIGILDDHLVTCTINHCHA</sequence>
<dbReference type="Pfam" id="PF03352">
    <property type="entry name" value="Adenine_glyco"/>
    <property type="match status" value="1"/>
</dbReference>
<gene>
    <name evidence="2" type="ORF">FD19_GL000180</name>
</gene>
<dbReference type="RefSeq" id="WP_054749271.1">
    <property type="nucleotide sequence ID" value="NZ_AYZK01000001.1"/>
</dbReference>
<dbReference type="EMBL" id="AYZK01000001">
    <property type="protein sequence ID" value="KRM87902.1"/>
    <property type="molecule type" value="Genomic_DNA"/>
</dbReference>
<keyword evidence="1" id="KW-0862">Zinc</keyword>
<dbReference type="InterPro" id="IPR052891">
    <property type="entry name" value="DNA-3mA_glycosylase"/>
</dbReference>
<dbReference type="Gene3D" id="1.10.340.30">
    <property type="entry name" value="Hypothetical protein, domain 2"/>
    <property type="match status" value="1"/>
</dbReference>
<feature type="binding site" evidence="1">
    <location>
        <position position="180"/>
    </location>
    <ligand>
        <name>Zn(2+)</name>
        <dbReference type="ChEBI" id="CHEBI:29105"/>
    </ligand>
</feature>
<dbReference type="PANTHER" id="PTHR30037:SF4">
    <property type="entry name" value="DNA-3-METHYLADENINE GLYCOSYLASE I"/>
    <property type="match status" value="1"/>
</dbReference>
<keyword evidence="1" id="KW-0479">Metal-binding</keyword>
<feature type="binding site" evidence="1">
    <location>
        <position position="4"/>
    </location>
    <ligand>
        <name>Zn(2+)</name>
        <dbReference type="ChEBI" id="CHEBI:29105"/>
    </ligand>
</feature>
<dbReference type="GO" id="GO:0006284">
    <property type="term" value="P:base-excision repair"/>
    <property type="evidence" value="ECO:0007669"/>
    <property type="project" value="InterPro"/>
</dbReference>
<dbReference type="GO" id="GO:0046872">
    <property type="term" value="F:metal ion binding"/>
    <property type="evidence" value="ECO:0007669"/>
    <property type="project" value="UniProtKB-KW"/>
</dbReference>
<evidence type="ECO:0000313" key="3">
    <source>
        <dbReference type="Proteomes" id="UP000051789"/>
    </source>
</evidence>
<accession>A0A0R2C831</accession>
<dbReference type="PATRIC" id="fig|1423810.4.peg.184"/>
<dbReference type="AlphaFoldDB" id="A0A0R2C831"/>
<evidence type="ECO:0000256" key="1">
    <source>
        <dbReference type="PIRSR" id="PIRSR605019-1"/>
    </source>
</evidence>
<protein>
    <submittedName>
        <fullName evidence="2">DNA-3-methyladenine glycosylase I</fullName>
    </submittedName>
</protein>
<name>A0A0R2C831_9LACO</name>
<keyword evidence="3" id="KW-1185">Reference proteome</keyword>
<dbReference type="InterPro" id="IPR011257">
    <property type="entry name" value="DNA_glycosylase"/>
</dbReference>
<dbReference type="STRING" id="1423810.FD19_GL000180"/>
<evidence type="ECO:0000313" key="2">
    <source>
        <dbReference type="EMBL" id="KRM87902.1"/>
    </source>
</evidence>
<organism evidence="2 3">
    <name type="scientific">Lacticaseibacillus thailandensis DSM 22698 = JCM 13996</name>
    <dbReference type="NCBI Taxonomy" id="1423810"/>
    <lineage>
        <taxon>Bacteria</taxon>
        <taxon>Bacillati</taxon>
        <taxon>Bacillota</taxon>
        <taxon>Bacilli</taxon>
        <taxon>Lactobacillales</taxon>
        <taxon>Lactobacillaceae</taxon>
        <taxon>Lacticaseibacillus</taxon>
    </lineage>
</organism>
<dbReference type="InterPro" id="IPR005019">
    <property type="entry name" value="Adenine_glyco"/>
</dbReference>
<dbReference type="OrthoDB" id="9807664at2"/>
<proteinExistence type="predicted"/>
<dbReference type="SUPFAM" id="SSF48150">
    <property type="entry name" value="DNA-glycosylase"/>
    <property type="match status" value="1"/>
</dbReference>
<dbReference type="Proteomes" id="UP000051789">
    <property type="component" value="Unassembled WGS sequence"/>
</dbReference>
<dbReference type="GO" id="GO:0008725">
    <property type="term" value="F:DNA-3-methyladenine glycosylase activity"/>
    <property type="evidence" value="ECO:0007669"/>
    <property type="project" value="InterPro"/>
</dbReference>
<dbReference type="PANTHER" id="PTHR30037">
    <property type="entry name" value="DNA-3-METHYLADENINE GLYCOSYLASE 1"/>
    <property type="match status" value="1"/>
</dbReference>
<feature type="binding site" evidence="1">
    <location>
        <position position="176"/>
    </location>
    <ligand>
        <name>Zn(2+)</name>
        <dbReference type="ChEBI" id="CHEBI:29105"/>
    </ligand>
</feature>